<keyword evidence="2" id="KW-1185">Reference proteome</keyword>
<dbReference type="RefSeq" id="WP_170395052.1">
    <property type="nucleotide sequence ID" value="NZ_AMWJ02000002.1"/>
</dbReference>
<dbReference type="AlphaFoldDB" id="A0A7K4ELC9"/>
<sequence length="80" mass="8433">MTYVAPNNVYATNTPLTNSITGMTGGNYEKLVSTGTTTTTVTDSPSNLDTTNVTLTATNTVQEGGQITYTPSCPTRPARR</sequence>
<evidence type="ECO:0000313" key="1">
    <source>
        <dbReference type="EMBL" id="NNJ18466.1"/>
    </source>
</evidence>
<dbReference type="EMBL" id="AMWJ02000002">
    <property type="protein sequence ID" value="NNJ18466.1"/>
    <property type="molecule type" value="Genomic_DNA"/>
</dbReference>
<name>A0A7K4ELC9_9PSED</name>
<comment type="caution">
    <text evidence="1">The sequence shown here is derived from an EMBL/GenBank/DDBJ whole genome shotgun (WGS) entry which is preliminary data.</text>
</comment>
<gene>
    <name evidence="1" type="ORF">CSV86_026455</name>
</gene>
<protein>
    <submittedName>
        <fullName evidence="1">Uncharacterized protein</fullName>
    </submittedName>
</protein>
<evidence type="ECO:0000313" key="2">
    <source>
        <dbReference type="Proteomes" id="UP000010448"/>
    </source>
</evidence>
<dbReference type="Proteomes" id="UP000010448">
    <property type="component" value="Unassembled WGS sequence"/>
</dbReference>
<proteinExistence type="predicted"/>
<reference evidence="1 2" key="1">
    <citation type="journal article" date="2013" name="Genome Announc.">
        <title>Genome Sequence of Naphthalene-Degrading Soil Bacterium Pseudomonas putida CSV86.</title>
        <authorList>
            <person name="Phale P.S."/>
            <person name="Paliwal V."/>
            <person name="Raju S.C."/>
            <person name="Modak A."/>
            <person name="Purohit H.J."/>
        </authorList>
    </citation>
    <scope>NUCLEOTIDE SEQUENCE [LARGE SCALE GENOMIC DNA]</scope>
    <source>
        <strain evidence="1 2">CSV86</strain>
    </source>
</reference>
<organism evidence="1 2">
    <name type="scientific">Pseudomonas bharatica CSV86</name>
    <dbReference type="NCBI Taxonomy" id="1005395"/>
    <lineage>
        <taxon>Bacteria</taxon>
        <taxon>Pseudomonadati</taxon>
        <taxon>Pseudomonadota</taxon>
        <taxon>Gammaproteobacteria</taxon>
        <taxon>Pseudomonadales</taxon>
        <taxon>Pseudomonadaceae</taxon>
        <taxon>Pseudomonas</taxon>
        <taxon>Pseudomonas bharatica</taxon>
    </lineage>
</organism>
<accession>A0A7K4ELC9</accession>